<sequence>MFEIGKIYNRKEEIHGVYGGQGQGGISTPSKHAMVLLFTSDAGSNYGYQDQFRPDGMFWYTGEGQIGDMEILRGNAAIYFHEKTGKQLHLFEYIKKAHVRYLGRAQYVGHHIEERADREGCIRNAIIFHLALLPSVGNEVSEVKGSYDSSSKLHRNLSLDQLKILALQAASEHASKEQIIKNTAMRSEAIRRYVLKLSQGTCEGCLSPAPFRGREGPFLEVHHIFRLSDGGPDHPENVIALCPNCHRRVHFGKDGYAYNEQLKGKVLIITNLSDVS</sequence>
<protein>
    <submittedName>
        <fullName evidence="2">HNH endonuclease</fullName>
    </submittedName>
</protein>
<dbReference type="GO" id="GO:0004519">
    <property type="term" value="F:endonuclease activity"/>
    <property type="evidence" value="ECO:0007669"/>
    <property type="project" value="UniProtKB-KW"/>
</dbReference>
<keyword evidence="3" id="KW-1185">Reference proteome</keyword>
<gene>
    <name evidence="2" type="ORF">FE240_16360</name>
</gene>
<evidence type="ECO:0000259" key="1">
    <source>
        <dbReference type="SMART" id="SM00507"/>
    </source>
</evidence>
<organism evidence="2 3">
    <name type="scientific">Aeromonas simiae</name>
    <dbReference type="NCBI Taxonomy" id="218936"/>
    <lineage>
        <taxon>Bacteria</taxon>
        <taxon>Pseudomonadati</taxon>
        <taxon>Pseudomonadota</taxon>
        <taxon>Gammaproteobacteria</taxon>
        <taxon>Aeromonadales</taxon>
        <taxon>Aeromonadaceae</taxon>
        <taxon>Aeromonas</taxon>
    </lineage>
</organism>
<dbReference type="AlphaFoldDB" id="A0A5J6WY67"/>
<proteinExistence type="predicted"/>
<dbReference type="RefSeq" id="WP_193002438.1">
    <property type="nucleotide sequence ID" value="NZ_CP040449.1"/>
</dbReference>
<dbReference type="InterPro" id="IPR058712">
    <property type="entry name" value="SRA_ScoMcrA"/>
</dbReference>
<dbReference type="SMART" id="SM00507">
    <property type="entry name" value="HNHc"/>
    <property type="match status" value="1"/>
</dbReference>
<reference evidence="2 3" key="1">
    <citation type="submission" date="2019-05" db="EMBL/GenBank/DDBJ databases">
        <title>OXA-830, a novel chromosomally encoded expanded-spectrum class D beta-lactamase in Aeromonas simiae.</title>
        <authorList>
            <person name="Zhou W."/>
            <person name="Chen Q."/>
        </authorList>
    </citation>
    <scope>NUCLEOTIDE SEQUENCE [LARGE SCALE GENOMIC DNA]</scope>
    <source>
        <strain evidence="2 3">A6</strain>
    </source>
</reference>
<dbReference type="Proteomes" id="UP000594034">
    <property type="component" value="Chromosome"/>
</dbReference>
<dbReference type="Gene3D" id="1.10.30.50">
    <property type="match status" value="1"/>
</dbReference>
<feature type="domain" description="HNH nuclease" evidence="1">
    <location>
        <begin position="189"/>
        <end position="247"/>
    </location>
</feature>
<name>A0A5J6WY67_9GAMM</name>
<accession>A0A5J6WY67</accession>
<keyword evidence="2" id="KW-0378">Hydrolase</keyword>
<dbReference type="CDD" id="cd00085">
    <property type="entry name" value="HNHc"/>
    <property type="match status" value="1"/>
</dbReference>
<dbReference type="GO" id="GO:0003676">
    <property type="term" value="F:nucleic acid binding"/>
    <property type="evidence" value="ECO:0007669"/>
    <property type="project" value="InterPro"/>
</dbReference>
<dbReference type="InterPro" id="IPR003615">
    <property type="entry name" value="HNH_nuc"/>
</dbReference>
<keyword evidence="2" id="KW-0540">Nuclease</keyword>
<dbReference type="EMBL" id="CP040449">
    <property type="protein sequence ID" value="QFI56106.1"/>
    <property type="molecule type" value="Genomic_DNA"/>
</dbReference>
<dbReference type="Pfam" id="PF01844">
    <property type="entry name" value="HNH"/>
    <property type="match status" value="1"/>
</dbReference>
<dbReference type="InterPro" id="IPR002711">
    <property type="entry name" value="HNH"/>
</dbReference>
<dbReference type="KEGG" id="asim:FE240_16360"/>
<evidence type="ECO:0000313" key="3">
    <source>
        <dbReference type="Proteomes" id="UP000594034"/>
    </source>
</evidence>
<evidence type="ECO:0000313" key="2">
    <source>
        <dbReference type="EMBL" id="QFI56106.1"/>
    </source>
</evidence>
<keyword evidence="2" id="KW-0255">Endonuclease</keyword>
<dbReference type="GO" id="GO:0008270">
    <property type="term" value="F:zinc ion binding"/>
    <property type="evidence" value="ECO:0007669"/>
    <property type="project" value="InterPro"/>
</dbReference>
<dbReference type="Pfam" id="PF26348">
    <property type="entry name" value="SRA_ScoMcrA"/>
    <property type="match status" value="1"/>
</dbReference>